<keyword evidence="4 11" id="KW-0001">2Fe-2S</keyword>
<feature type="binding site" evidence="11">
    <location>
        <position position="227"/>
    </location>
    <ligand>
        <name>[2Fe-2S] cluster</name>
        <dbReference type="ChEBI" id="CHEBI:190135"/>
    </ligand>
</feature>
<feature type="domain" description="FAD-binding FR-type" evidence="12">
    <location>
        <begin position="1"/>
        <end position="101"/>
    </location>
</feature>
<dbReference type="Pfam" id="PF00175">
    <property type="entry name" value="NAD_binding_1"/>
    <property type="match status" value="1"/>
</dbReference>
<dbReference type="SUPFAM" id="SSF63380">
    <property type="entry name" value="Riboflavin synthase domain-like"/>
    <property type="match status" value="1"/>
</dbReference>
<evidence type="ECO:0000256" key="2">
    <source>
        <dbReference type="ARBA" id="ARBA00022448"/>
    </source>
</evidence>
<dbReference type="CDD" id="cd06218">
    <property type="entry name" value="DHOD_e_trans"/>
    <property type="match status" value="1"/>
</dbReference>
<dbReference type="NCBIfam" id="NF000799">
    <property type="entry name" value="PRK00054.1-4"/>
    <property type="match status" value="1"/>
</dbReference>
<feature type="binding site" evidence="11">
    <location>
        <begin position="52"/>
        <end position="55"/>
    </location>
    <ligand>
        <name>FAD</name>
        <dbReference type="ChEBI" id="CHEBI:57692"/>
    </ligand>
</feature>
<dbReference type="SUPFAM" id="SSF52343">
    <property type="entry name" value="Ferredoxin reductase-like, C-terminal NADP-linked domain"/>
    <property type="match status" value="1"/>
</dbReference>
<reference evidence="14" key="1">
    <citation type="journal article" date="2019" name="Int. J. Syst. Evol. Microbiol.">
        <title>The Global Catalogue of Microorganisms (GCM) 10K type strain sequencing project: providing services to taxonomists for standard genome sequencing and annotation.</title>
        <authorList>
            <consortium name="The Broad Institute Genomics Platform"/>
            <consortium name="The Broad Institute Genome Sequencing Center for Infectious Disease"/>
            <person name="Wu L."/>
            <person name="Ma J."/>
        </authorList>
    </citation>
    <scope>NUCLEOTIDE SEQUENCE [LARGE SCALE GENOMIC DNA]</scope>
    <source>
        <strain evidence="14">TISTR 1571</strain>
    </source>
</reference>
<evidence type="ECO:0000256" key="10">
    <source>
        <dbReference type="ARBA" id="ARBA00023014"/>
    </source>
</evidence>
<dbReference type="PIRSF" id="PIRSF006816">
    <property type="entry name" value="Cyc3_hyd_g"/>
    <property type="match status" value="1"/>
</dbReference>
<dbReference type="Gene3D" id="2.40.30.10">
    <property type="entry name" value="Translation factors"/>
    <property type="match status" value="1"/>
</dbReference>
<organism evidence="13 14">
    <name type="scientific">Piscibacillus salipiscarius</name>
    <dbReference type="NCBI Taxonomy" id="299480"/>
    <lineage>
        <taxon>Bacteria</taxon>
        <taxon>Bacillati</taxon>
        <taxon>Bacillota</taxon>
        <taxon>Bacilli</taxon>
        <taxon>Bacillales</taxon>
        <taxon>Bacillaceae</taxon>
        <taxon>Piscibacillus</taxon>
    </lineage>
</organism>
<comment type="cofactor">
    <cofactor evidence="11">
        <name>FAD</name>
        <dbReference type="ChEBI" id="CHEBI:57692"/>
    </cofactor>
    <text evidence="11">Binds 1 FAD per subunit.</text>
</comment>
<dbReference type="InterPro" id="IPR023455">
    <property type="entry name" value="Dihydroorotate_DHASE_ETsu"/>
</dbReference>
<dbReference type="InterPro" id="IPR017927">
    <property type="entry name" value="FAD-bd_FR_type"/>
</dbReference>
<evidence type="ECO:0000256" key="3">
    <source>
        <dbReference type="ARBA" id="ARBA00022630"/>
    </source>
</evidence>
<dbReference type="InterPro" id="IPR039261">
    <property type="entry name" value="FNR_nucleotide-bd"/>
</dbReference>
<evidence type="ECO:0000313" key="13">
    <source>
        <dbReference type="EMBL" id="MFD2638208.1"/>
    </source>
</evidence>
<keyword evidence="14" id="KW-1185">Reference proteome</keyword>
<feature type="binding site" evidence="11">
    <location>
        <position position="241"/>
    </location>
    <ligand>
        <name>[2Fe-2S] cluster</name>
        <dbReference type="ChEBI" id="CHEBI:190135"/>
    </ligand>
</feature>
<feature type="binding site" evidence="11">
    <location>
        <position position="224"/>
    </location>
    <ligand>
        <name>[2Fe-2S] cluster</name>
        <dbReference type="ChEBI" id="CHEBI:190135"/>
    </ligand>
</feature>
<evidence type="ECO:0000313" key="14">
    <source>
        <dbReference type="Proteomes" id="UP001597452"/>
    </source>
</evidence>
<keyword evidence="8 11" id="KW-0249">Electron transport</keyword>
<dbReference type="Proteomes" id="UP001597452">
    <property type="component" value="Unassembled WGS sequence"/>
</dbReference>
<dbReference type="InterPro" id="IPR001433">
    <property type="entry name" value="OxRdtase_FAD/NAD-bd"/>
</dbReference>
<evidence type="ECO:0000256" key="1">
    <source>
        <dbReference type="ARBA" id="ARBA00006422"/>
    </source>
</evidence>
<sequence>MFRKEMKIESNRLIALDTYEMVLEGDLVQYIKNPGHFIHIQIGEGTAHMLRRPISIADYDKQINQLTIIYKVFGEGTDWLARQLPGGQINVLGPLGNGFDLSGIQGQTVIVIGGGVGVPPLYNLVKQLNSQFNDVTAILGYQSKVSIFYEKEFKDLTQTYIATDDGTYGYDGLVTDVIRELRFSYDHYFSCGPTGMLKAVQHQLSDIDGYISIEERMGCGVGACFACVCQADNDKGYVKICQDGPVFHAKEVTL</sequence>
<dbReference type="InterPro" id="IPR019480">
    <property type="entry name" value="Dihydroorotate_DH_Fe-S-bd"/>
</dbReference>
<keyword evidence="10 11" id="KW-0411">Iron-sulfur</keyword>
<evidence type="ECO:0000259" key="12">
    <source>
        <dbReference type="PROSITE" id="PS51384"/>
    </source>
</evidence>
<evidence type="ECO:0000256" key="5">
    <source>
        <dbReference type="ARBA" id="ARBA00022723"/>
    </source>
</evidence>
<dbReference type="InterPro" id="IPR050353">
    <property type="entry name" value="PyrK_electron_transfer"/>
</dbReference>
<dbReference type="PANTHER" id="PTHR43513:SF3">
    <property type="entry name" value="DIHYDROOROTATE DEHYDROGENASE B (NAD(+)), ELECTRON TRANSFER SUBUNIT-RELATED"/>
    <property type="match status" value="1"/>
</dbReference>
<dbReference type="EMBL" id="JBHUMZ010000016">
    <property type="protein sequence ID" value="MFD2638208.1"/>
    <property type="molecule type" value="Genomic_DNA"/>
</dbReference>
<evidence type="ECO:0000256" key="4">
    <source>
        <dbReference type="ARBA" id="ARBA00022714"/>
    </source>
</evidence>
<dbReference type="PROSITE" id="PS51384">
    <property type="entry name" value="FAD_FR"/>
    <property type="match status" value="1"/>
</dbReference>
<dbReference type="Gene3D" id="3.40.50.80">
    <property type="entry name" value="Nucleotide-binding domain of ferredoxin-NADP reductase (FNR) module"/>
    <property type="match status" value="1"/>
</dbReference>
<keyword evidence="6 11" id="KW-0274">FAD</keyword>
<comment type="cofactor">
    <cofactor evidence="11">
        <name>[2Fe-2S] cluster</name>
        <dbReference type="ChEBI" id="CHEBI:190135"/>
    </cofactor>
    <text evidence="11">Binds 1 [2Fe-2S] cluster per subunit.</text>
</comment>
<comment type="subunit">
    <text evidence="11">Heterotetramer of 2 PyrK and 2 PyrD type B subunits.</text>
</comment>
<name>A0ABW5Q8Z8_9BACI</name>
<dbReference type="RefSeq" id="WP_377327839.1">
    <property type="nucleotide sequence ID" value="NZ_JBHUMZ010000016.1"/>
</dbReference>
<dbReference type="Gene3D" id="2.10.240.10">
    <property type="entry name" value="Dihydroorotate dehydrogenase, electron transfer subunit"/>
    <property type="match status" value="1"/>
</dbReference>
<keyword evidence="7 11" id="KW-0665">Pyrimidine biosynthesis</keyword>
<evidence type="ECO:0000256" key="7">
    <source>
        <dbReference type="ARBA" id="ARBA00022975"/>
    </source>
</evidence>
<keyword evidence="3 11" id="KW-0285">Flavoprotein</keyword>
<dbReference type="InterPro" id="IPR037117">
    <property type="entry name" value="Dihydroorotate_DH_ele_sf"/>
</dbReference>
<keyword evidence="2 11" id="KW-0813">Transport</keyword>
<comment type="pathway">
    <text evidence="11">Pyrimidine metabolism; UMP biosynthesis via de novo pathway; orotate from (S)-dihydroorotate (NAD(+) route): step 1/1.</text>
</comment>
<gene>
    <name evidence="11" type="primary">pyrK</name>
    <name evidence="13" type="ORF">ACFSW4_04985</name>
</gene>
<dbReference type="InterPro" id="IPR012165">
    <property type="entry name" value="Cyt_c3_hydrogenase_gsu"/>
</dbReference>
<dbReference type="HAMAP" id="MF_01211">
    <property type="entry name" value="DHODB_Fe_S_bind"/>
    <property type="match status" value="1"/>
</dbReference>
<proteinExistence type="inferred from homology"/>
<comment type="similarity">
    <text evidence="1 11">Belongs to the PyrK family.</text>
</comment>
<dbReference type="Pfam" id="PF10418">
    <property type="entry name" value="DHODB_Fe-S_bind"/>
    <property type="match status" value="1"/>
</dbReference>
<comment type="function">
    <text evidence="11">Responsible for channeling the electrons from the oxidation of dihydroorotate from the FMN redox center in the PyrD type B subunit to the ultimate electron acceptor NAD(+).</text>
</comment>
<dbReference type="PRINTS" id="PR00409">
    <property type="entry name" value="PHDIOXRDTASE"/>
</dbReference>
<dbReference type="PANTHER" id="PTHR43513">
    <property type="entry name" value="DIHYDROOROTATE DEHYDROGENASE B (NAD(+)), ELECTRON TRANSFER SUBUNIT"/>
    <property type="match status" value="1"/>
</dbReference>
<keyword evidence="5 11" id="KW-0479">Metal-binding</keyword>
<evidence type="ECO:0000256" key="9">
    <source>
        <dbReference type="ARBA" id="ARBA00023004"/>
    </source>
</evidence>
<dbReference type="InterPro" id="IPR017938">
    <property type="entry name" value="Riboflavin_synthase-like_b-brl"/>
</dbReference>
<feature type="binding site" evidence="11">
    <location>
        <begin position="76"/>
        <end position="77"/>
    </location>
    <ligand>
        <name>FAD</name>
        <dbReference type="ChEBI" id="CHEBI:57692"/>
    </ligand>
</feature>
<evidence type="ECO:0000256" key="11">
    <source>
        <dbReference type="HAMAP-Rule" id="MF_01211"/>
    </source>
</evidence>
<evidence type="ECO:0000256" key="8">
    <source>
        <dbReference type="ARBA" id="ARBA00022982"/>
    </source>
</evidence>
<protein>
    <recommendedName>
        <fullName evidence="11">Dihydroorotate dehydrogenase B (NAD(+)), electron transfer subunit</fullName>
    </recommendedName>
    <alternativeName>
        <fullName evidence="11">Dihydroorotate oxidase B, electron transfer subunit</fullName>
    </alternativeName>
</protein>
<comment type="caution">
    <text evidence="13">The sequence shown here is derived from an EMBL/GenBank/DDBJ whole genome shotgun (WGS) entry which is preliminary data.</text>
</comment>
<accession>A0ABW5Q8Z8</accession>
<comment type="caution">
    <text evidence="11">Lacks conserved residue(s) required for the propagation of feature annotation.</text>
</comment>
<keyword evidence="9 11" id="KW-0408">Iron</keyword>
<feature type="binding site" evidence="11">
    <location>
        <position position="219"/>
    </location>
    <ligand>
        <name>[2Fe-2S] cluster</name>
        <dbReference type="ChEBI" id="CHEBI:190135"/>
    </ligand>
</feature>
<evidence type="ECO:0000256" key="6">
    <source>
        <dbReference type="ARBA" id="ARBA00022827"/>
    </source>
</evidence>